<comment type="subcellular location">
    <subcellularLocation>
        <location evidence="1">Plastid</location>
    </subcellularLocation>
</comment>
<dbReference type="Gene3D" id="3.90.470.10">
    <property type="entry name" value="Ribosomal protein L22/L17"/>
    <property type="match status" value="1"/>
</dbReference>
<evidence type="ECO:0000256" key="6">
    <source>
        <dbReference type="ARBA" id="ARBA00022980"/>
    </source>
</evidence>
<evidence type="ECO:0000256" key="9">
    <source>
        <dbReference type="RuleBase" id="RU004005"/>
    </source>
</evidence>
<geneLocation type="plastid" evidence="10"/>
<accession>A0A0B5W3A0</accession>
<evidence type="ECO:0000256" key="5">
    <source>
        <dbReference type="ARBA" id="ARBA00022884"/>
    </source>
</evidence>
<evidence type="ECO:0000256" key="8">
    <source>
        <dbReference type="ARBA" id="ARBA00035285"/>
    </source>
</evidence>
<keyword evidence="4" id="KW-0699">rRNA-binding</keyword>
<dbReference type="NCBIfam" id="TIGR01044">
    <property type="entry name" value="rplV_bact"/>
    <property type="match status" value="1"/>
</dbReference>
<dbReference type="InterPro" id="IPR001063">
    <property type="entry name" value="Ribosomal_uL22"/>
</dbReference>
<proteinExistence type="inferred from homology"/>
<dbReference type="GO" id="GO:0003735">
    <property type="term" value="F:structural constituent of ribosome"/>
    <property type="evidence" value="ECO:0007669"/>
    <property type="project" value="InterPro"/>
</dbReference>
<dbReference type="InterPro" id="IPR018260">
    <property type="entry name" value="Ribosomal_uL22_CS"/>
</dbReference>
<dbReference type="PANTHER" id="PTHR13501">
    <property type="entry name" value="CHLOROPLAST 50S RIBOSOMAL PROTEIN L22-RELATED"/>
    <property type="match status" value="1"/>
</dbReference>
<evidence type="ECO:0000256" key="3">
    <source>
        <dbReference type="ARBA" id="ARBA00022640"/>
    </source>
</evidence>
<dbReference type="EMBL" id="KP308096">
    <property type="protein sequence ID" value="AJH65865.1"/>
    <property type="molecule type" value="Genomic_DNA"/>
</dbReference>
<dbReference type="InterPro" id="IPR005727">
    <property type="entry name" value="Ribosomal_uL22_bac/chlpt-type"/>
</dbReference>
<evidence type="ECO:0000256" key="4">
    <source>
        <dbReference type="ARBA" id="ARBA00022730"/>
    </source>
</evidence>
<dbReference type="HAMAP" id="MF_01331_B">
    <property type="entry name" value="Ribosomal_uL22_B"/>
    <property type="match status" value="1"/>
</dbReference>
<evidence type="ECO:0000256" key="7">
    <source>
        <dbReference type="ARBA" id="ARBA00023274"/>
    </source>
</evidence>
<dbReference type="InterPro" id="IPR036394">
    <property type="entry name" value="Ribosomal_uL22_sf"/>
</dbReference>
<protein>
    <recommendedName>
        <fullName evidence="8">Large ribosomal subunit protein uL22c</fullName>
    </recommendedName>
</protein>
<dbReference type="GeneID" id="23629437"/>
<evidence type="ECO:0000313" key="10">
    <source>
        <dbReference type="EMBL" id="AJH65865.1"/>
    </source>
</evidence>
<dbReference type="CDD" id="cd00336">
    <property type="entry name" value="Ribosomal_L22"/>
    <property type="match status" value="1"/>
</dbReference>
<keyword evidence="5" id="KW-0694">RNA-binding</keyword>
<dbReference type="InterPro" id="IPR047867">
    <property type="entry name" value="Ribosomal_uL22_bac/org-type"/>
</dbReference>
<dbReference type="GO" id="GO:0019843">
    <property type="term" value="F:rRNA binding"/>
    <property type="evidence" value="ECO:0007669"/>
    <property type="project" value="UniProtKB-KW"/>
</dbReference>
<evidence type="ECO:0000256" key="2">
    <source>
        <dbReference type="ARBA" id="ARBA00009451"/>
    </source>
</evidence>
<keyword evidence="3 10" id="KW-0934">Plastid</keyword>
<keyword evidence="7 9" id="KW-0687">Ribonucleoprotein</keyword>
<comment type="similarity">
    <text evidence="2 9">Belongs to the universal ribosomal protein uL22 family.</text>
</comment>
<dbReference type="GO" id="GO:0009536">
    <property type="term" value="C:plastid"/>
    <property type="evidence" value="ECO:0007669"/>
    <property type="project" value="UniProtKB-SubCell"/>
</dbReference>
<dbReference type="AlphaFoldDB" id="A0A0B5W3A0"/>
<keyword evidence="6 9" id="KW-0689">Ribosomal protein</keyword>
<dbReference type="PROSITE" id="PS00464">
    <property type="entry name" value="RIBOSOMAL_L22"/>
    <property type="match status" value="1"/>
</dbReference>
<dbReference type="RefSeq" id="YP_009122107.1">
    <property type="nucleotide sequence ID" value="NC_026522.1"/>
</dbReference>
<evidence type="ECO:0000256" key="1">
    <source>
        <dbReference type="ARBA" id="ARBA00004474"/>
    </source>
</evidence>
<reference evidence="10" key="1">
    <citation type="journal article" date="2015" name="J. Phycol.">
        <title>The Choreocolax polysiphoniae plastid forces a reevaluation of the evolutionary pathways to parasitism in red algae.</title>
        <authorList>
            <person name="Salomaki E.D."/>
            <person name="Nickles K.R."/>
            <person name="Lane C.E."/>
        </authorList>
    </citation>
    <scope>NUCLEOTIDE SEQUENCE</scope>
</reference>
<gene>
    <name evidence="10" type="primary">rpl22</name>
</gene>
<dbReference type="Pfam" id="PF00237">
    <property type="entry name" value="Ribosomal_L22"/>
    <property type="match status" value="1"/>
</dbReference>
<dbReference type="GO" id="GO:0006412">
    <property type="term" value="P:translation"/>
    <property type="evidence" value="ECO:0007669"/>
    <property type="project" value="InterPro"/>
</dbReference>
<dbReference type="GO" id="GO:0015934">
    <property type="term" value="C:large ribosomal subunit"/>
    <property type="evidence" value="ECO:0007669"/>
    <property type="project" value="InterPro"/>
</dbReference>
<dbReference type="SUPFAM" id="SSF54843">
    <property type="entry name" value="Ribosomal protein L22"/>
    <property type="match status" value="1"/>
</dbReference>
<sequence length="118" mass="13808">MIDTNKIKYSLNAKYIKLSTYKSQRVLKQIQGKNYSEVKLILDFMPYKACKIIIKLLEVALNNLSQKTNNMINKNRLLIKEAFINKGPTIKRFRPRALGKTFLIHKLTCHITIKIEIQ</sequence>
<name>A0A0B5W3A0_9FLOR</name>
<dbReference type="PANTHER" id="PTHR13501:SF10">
    <property type="entry name" value="LARGE RIBOSOMAL SUBUNIT PROTEIN UL22M"/>
    <property type="match status" value="1"/>
</dbReference>
<organism evidence="10">
    <name type="scientific">Choreocolax polysiphoniae</name>
    <dbReference type="NCBI Taxonomy" id="282351"/>
    <lineage>
        <taxon>Eukaryota</taxon>
        <taxon>Rhodophyta</taxon>
        <taxon>Florideophyceae</taxon>
        <taxon>Rhodymeniophycidae</taxon>
        <taxon>Gigartinales</taxon>
        <taxon>Choreocolacaceae</taxon>
        <taxon>Choreocolax</taxon>
    </lineage>
</organism>